<gene>
    <name evidence="6" type="ORF">AB2Z07_10185</name>
    <name evidence="7" type="ORF">SAMN05660830_02586</name>
</gene>
<comment type="catalytic activity">
    <reaction evidence="1">
        <text>Hydrolyzes the link between N-acetylmuramoyl residues and L-amino acid residues in certain cell-wall glycopeptides.</text>
        <dbReference type="EC" id="3.5.1.28"/>
    </reaction>
</comment>
<dbReference type="InterPro" id="IPR050695">
    <property type="entry name" value="N-acetylmuramoyl_amidase_3"/>
</dbReference>
<evidence type="ECO:0000313" key="8">
    <source>
        <dbReference type="Proteomes" id="UP000184001"/>
    </source>
</evidence>
<accession>A0A8G2CB83</accession>
<feature type="region of interest" description="Disordered" evidence="4">
    <location>
        <begin position="323"/>
        <end position="351"/>
    </location>
</feature>
<dbReference type="Gene3D" id="3.40.630.40">
    <property type="entry name" value="Zn-dependent exopeptidases"/>
    <property type="match status" value="1"/>
</dbReference>
<dbReference type="GO" id="GO:0030288">
    <property type="term" value="C:outer membrane-bounded periplasmic space"/>
    <property type="evidence" value="ECO:0007669"/>
    <property type="project" value="TreeGrafter"/>
</dbReference>
<dbReference type="Pfam" id="PF11741">
    <property type="entry name" value="AMIN"/>
    <property type="match status" value="1"/>
</dbReference>
<dbReference type="EMBL" id="FQZR01000006">
    <property type="protein sequence ID" value="SHJ49416.1"/>
    <property type="molecule type" value="Genomic_DNA"/>
</dbReference>
<evidence type="ECO:0000259" key="5">
    <source>
        <dbReference type="SMART" id="SM00646"/>
    </source>
</evidence>
<organism evidence="7 8">
    <name type="scientific">Halodesulfovibrio aestuarii</name>
    <dbReference type="NCBI Taxonomy" id="126333"/>
    <lineage>
        <taxon>Bacteria</taxon>
        <taxon>Pseudomonadati</taxon>
        <taxon>Thermodesulfobacteriota</taxon>
        <taxon>Desulfovibrionia</taxon>
        <taxon>Desulfovibrionales</taxon>
        <taxon>Desulfovibrionaceae</taxon>
        <taxon>Halodesulfovibrio</taxon>
    </lineage>
</organism>
<feature type="domain" description="MurNAc-LAA" evidence="5">
    <location>
        <begin position="426"/>
        <end position="577"/>
    </location>
</feature>
<reference evidence="6 9" key="2">
    <citation type="submission" date="2024-07" db="EMBL/GenBank/DDBJ databases">
        <title>Active virus-host system and metabolic interactions in a Lokiarchaeon culture.</title>
        <authorList>
            <person name="Ponce Toledo R.I."/>
            <person name="Rodrigues Oliveira T."/>
            <person name="Schleper C."/>
        </authorList>
    </citation>
    <scope>NUCLEOTIDE SEQUENCE [LARGE SCALE GENOMIC DNA]</scope>
    <source>
        <strain evidence="6 9">B35</strain>
    </source>
</reference>
<name>A0A8G2CB83_9BACT</name>
<dbReference type="CDD" id="cd02696">
    <property type="entry name" value="MurNAc-LAA"/>
    <property type="match status" value="1"/>
</dbReference>
<dbReference type="Proteomes" id="UP001568358">
    <property type="component" value="Unassembled WGS sequence"/>
</dbReference>
<evidence type="ECO:0000313" key="9">
    <source>
        <dbReference type="Proteomes" id="UP001568358"/>
    </source>
</evidence>
<dbReference type="InterPro" id="IPR021731">
    <property type="entry name" value="AMIN_dom"/>
</dbReference>
<evidence type="ECO:0000313" key="6">
    <source>
        <dbReference type="EMBL" id="MEZ6853895.1"/>
    </source>
</evidence>
<reference evidence="7 8" key="1">
    <citation type="submission" date="2016-11" db="EMBL/GenBank/DDBJ databases">
        <authorList>
            <person name="Varghese N."/>
            <person name="Submissions S."/>
        </authorList>
    </citation>
    <scope>NUCLEOTIDE SEQUENCE [LARGE SCALE GENOMIC DNA]</scope>
    <source>
        <strain evidence="7 8">DSM 17919</strain>
    </source>
</reference>
<dbReference type="InterPro" id="IPR002508">
    <property type="entry name" value="MurNAc-LAA_cat"/>
</dbReference>
<dbReference type="AlphaFoldDB" id="A0A8G2CB83"/>
<dbReference type="Pfam" id="PF13174">
    <property type="entry name" value="TPR_6"/>
    <property type="match status" value="1"/>
</dbReference>
<dbReference type="InterPro" id="IPR019734">
    <property type="entry name" value="TPR_rpt"/>
</dbReference>
<dbReference type="FunFam" id="3.40.630.40:FF:000005">
    <property type="entry name" value="N-acetylmuramoyl-L-alanine amidase (AmiA)"/>
    <property type="match status" value="1"/>
</dbReference>
<dbReference type="SMART" id="SM00646">
    <property type="entry name" value="Ami_3"/>
    <property type="match status" value="1"/>
</dbReference>
<feature type="compositionally biased region" description="Polar residues" evidence="4">
    <location>
        <begin position="193"/>
        <end position="205"/>
    </location>
</feature>
<proteinExistence type="predicted"/>
<dbReference type="GO" id="GO:0008745">
    <property type="term" value="F:N-acetylmuramoyl-L-alanine amidase activity"/>
    <property type="evidence" value="ECO:0007669"/>
    <property type="project" value="UniProtKB-EC"/>
</dbReference>
<dbReference type="PANTHER" id="PTHR30404">
    <property type="entry name" value="N-ACETYLMURAMOYL-L-ALANINE AMIDASE"/>
    <property type="match status" value="1"/>
</dbReference>
<dbReference type="RefSeq" id="WP_019999818.1">
    <property type="nucleotide sequence ID" value="NZ_CP192219.1"/>
</dbReference>
<evidence type="ECO:0000256" key="1">
    <source>
        <dbReference type="ARBA" id="ARBA00001561"/>
    </source>
</evidence>
<dbReference type="EMBL" id="JBFSOO010000007">
    <property type="protein sequence ID" value="MEZ6853895.1"/>
    <property type="molecule type" value="Genomic_DNA"/>
</dbReference>
<dbReference type="SUPFAM" id="SSF53187">
    <property type="entry name" value="Zn-dependent exopeptidases"/>
    <property type="match status" value="1"/>
</dbReference>
<dbReference type="Gene3D" id="2.60.40.3500">
    <property type="match status" value="1"/>
</dbReference>
<dbReference type="EC" id="3.5.1.28" evidence="2"/>
<feature type="region of interest" description="Disordered" evidence="4">
    <location>
        <begin position="179"/>
        <end position="205"/>
    </location>
</feature>
<sequence length="589" mass="66486">MLIIRKKGILYLPLLLLVILLSVTNSYASISGDYRNALNQFRSLVKNSNQARYRSNWKRLEDKFIAIYQANPDGSYAPKVLYYMGRVNEELAKRSYLRSDFQAAVDYYNRCSRRFTKHSWTDDSLYRSARIQYYNLNQPAEARRTLNTVLRKYQSGDKYKNALELHRKILAEIRGSSSSAAPRPKVVKKVSPSRATSRTAPSSHKASGKVVLNGIRFTSSNDYTRVVIDLSGEVKHQYKFLNADPSRNLPFRLYIDLAGTVPSQAVKDELKIYDGILRMIRVGKPVPATSRVVLDFESVQKYTVFALENPYRVVVDVSAPQAGEKRQPPVDLSRKAPVSKPKKASRTVPPSRKIPDLVEQLGLTVKTVMIDAGHGGKDPGASKNRIREKDYVLKTAKMLGKKLKAKGFNVVYTRSTDVFIPLEERTAKANVQKVDLFVSLHINANNKRSVNGIETYYLNLARSKSARRIAARENAISEKRISDLQFILTDLMLNSKMQESKALAELVQASMLKTVRARGWKTRSNGVRSAPFYVLMGAKMPSILVELGYCSNSTEAKRLRNSSYLNLLADGIAKALTTYRRNLKNYAAM</sequence>
<dbReference type="Gene3D" id="1.25.40.10">
    <property type="entry name" value="Tetratricopeptide repeat domain"/>
    <property type="match status" value="1"/>
</dbReference>
<evidence type="ECO:0000256" key="3">
    <source>
        <dbReference type="ARBA" id="ARBA00022801"/>
    </source>
</evidence>
<keyword evidence="9" id="KW-1185">Reference proteome</keyword>
<dbReference type="SUPFAM" id="SSF48452">
    <property type="entry name" value="TPR-like"/>
    <property type="match status" value="1"/>
</dbReference>
<dbReference type="InterPro" id="IPR011990">
    <property type="entry name" value="TPR-like_helical_dom_sf"/>
</dbReference>
<keyword evidence="3 6" id="KW-0378">Hydrolase</keyword>
<dbReference type="Proteomes" id="UP000184001">
    <property type="component" value="Unassembled WGS sequence"/>
</dbReference>
<protein>
    <recommendedName>
        <fullName evidence="2">N-acetylmuramoyl-L-alanine amidase</fullName>
        <ecNumber evidence="2">3.5.1.28</ecNumber>
    </recommendedName>
</protein>
<dbReference type="PANTHER" id="PTHR30404:SF0">
    <property type="entry name" value="N-ACETYLMURAMOYL-L-ALANINE AMIDASE AMIC"/>
    <property type="match status" value="1"/>
</dbReference>
<dbReference type="GO" id="GO:0009253">
    <property type="term" value="P:peptidoglycan catabolic process"/>
    <property type="evidence" value="ECO:0007669"/>
    <property type="project" value="InterPro"/>
</dbReference>
<evidence type="ECO:0000313" key="7">
    <source>
        <dbReference type="EMBL" id="SHJ49416.1"/>
    </source>
</evidence>
<evidence type="ECO:0000256" key="4">
    <source>
        <dbReference type="SAM" id="MobiDB-lite"/>
    </source>
</evidence>
<evidence type="ECO:0000256" key="2">
    <source>
        <dbReference type="ARBA" id="ARBA00011901"/>
    </source>
</evidence>
<comment type="caution">
    <text evidence="7">The sequence shown here is derived from an EMBL/GenBank/DDBJ whole genome shotgun (WGS) entry which is preliminary data.</text>
</comment>
<feature type="compositionally biased region" description="Basic and acidic residues" evidence="4">
    <location>
        <begin position="323"/>
        <end position="334"/>
    </location>
</feature>
<dbReference type="Pfam" id="PF01520">
    <property type="entry name" value="Amidase_3"/>
    <property type="match status" value="1"/>
</dbReference>